<dbReference type="PROSITE" id="PS50059">
    <property type="entry name" value="FKBP_PPIASE"/>
    <property type="match status" value="1"/>
</dbReference>
<dbReference type="SUPFAM" id="SSF54534">
    <property type="entry name" value="FKBP-like"/>
    <property type="match status" value="1"/>
</dbReference>
<dbReference type="InterPro" id="IPR044609">
    <property type="entry name" value="FKBP2/11"/>
</dbReference>
<gene>
    <name evidence="8" type="ORF">Poli38472_008714</name>
</gene>
<dbReference type="Gene3D" id="3.10.50.40">
    <property type="match status" value="1"/>
</dbReference>
<evidence type="ECO:0000313" key="8">
    <source>
        <dbReference type="EMBL" id="TMW56066.1"/>
    </source>
</evidence>
<accession>A0A8K1C428</accession>
<reference evidence="8" key="1">
    <citation type="submission" date="2019-03" db="EMBL/GenBank/DDBJ databases">
        <title>Long read genome sequence of the mycoparasitic Pythium oligandrum ATCC 38472 isolated from sugarbeet rhizosphere.</title>
        <authorList>
            <person name="Gaulin E."/>
        </authorList>
    </citation>
    <scope>NUCLEOTIDE SEQUENCE</scope>
    <source>
        <strain evidence="8">ATCC 38472_TT</strain>
    </source>
</reference>
<proteinExistence type="predicted"/>
<feature type="chain" id="PRO_5035432477" description="peptidylprolyl isomerase" evidence="6">
    <location>
        <begin position="22"/>
        <end position="140"/>
    </location>
</feature>
<evidence type="ECO:0000313" key="9">
    <source>
        <dbReference type="Proteomes" id="UP000794436"/>
    </source>
</evidence>
<organism evidence="8 9">
    <name type="scientific">Pythium oligandrum</name>
    <name type="common">Mycoparasitic fungus</name>
    <dbReference type="NCBI Taxonomy" id="41045"/>
    <lineage>
        <taxon>Eukaryota</taxon>
        <taxon>Sar</taxon>
        <taxon>Stramenopiles</taxon>
        <taxon>Oomycota</taxon>
        <taxon>Peronosporomycetes</taxon>
        <taxon>Pythiales</taxon>
        <taxon>Pythiaceae</taxon>
        <taxon>Pythium</taxon>
    </lineage>
</organism>
<evidence type="ECO:0000256" key="6">
    <source>
        <dbReference type="SAM" id="SignalP"/>
    </source>
</evidence>
<dbReference type="GO" id="GO:0003755">
    <property type="term" value="F:peptidyl-prolyl cis-trans isomerase activity"/>
    <property type="evidence" value="ECO:0007669"/>
    <property type="project" value="UniProtKB-KW"/>
</dbReference>
<dbReference type="PANTHER" id="PTHR45779">
    <property type="entry name" value="PEPTIDYLPROLYL ISOMERASE"/>
    <property type="match status" value="1"/>
</dbReference>
<dbReference type="EC" id="5.2.1.8" evidence="2 5"/>
<keyword evidence="6" id="KW-0732">Signal</keyword>
<evidence type="ECO:0000256" key="1">
    <source>
        <dbReference type="ARBA" id="ARBA00000971"/>
    </source>
</evidence>
<dbReference type="Proteomes" id="UP000794436">
    <property type="component" value="Unassembled WGS sequence"/>
</dbReference>
<evidence type="ECO:0000256" key="2">
    <source>
        <dbReference type="ARBA" id="ARBA00013194"/>
    </source>
</evidence>
<protein>
    <recommendedName>
        <fullName evidence="2 5">peptidylprolyl isomerase</fullName>
        <ecNumber evidence="2 5">5.2.1.8</ecNumber>
    </recommendedName>
</protein>
<evidence type="ECO:0000256" key="3">
    <source>
        <dbReference type="ARBA" id="ARBA00023110"/>
    </source>
</evidence>
<comment type="caution">
    <text evidence="8">The sequence shown here is derived from an EMBL/GenBank/DDBJ whole genome shotgun (WGS) entry which is preliminary data.</text>
</comment>
<keyword evidence="3 5" id="KW-0697">Rotamase</keyword>
<dbReference type="EMBL" id="SPLM01000146">
    <property type="protein sequence ID" value="TMW56066.1"/>
    <property type="molecule type" value="Genomic_DNA"/>
</dbReference>
<comment type="catalytic activity">
    <reaction evidence="1 5">
        <text>[protein]-peptidylproline (omega=180) = [protein]-peptidylproline (omega=0)</text>
        <dbReference type="Rhea" id="RHEA:16237"/>
        <dbReference type="Rhea" id="RHEA-COMP:10747"/>
        <dbReference type="Rhea" id="RHEA-COMP:10748"/>
        <dbReference type="ChEBI" id="CHEBI:83833"/>
        <dbReference type="ChEBI" id="CHEBI:83834"/>
        <dbReference type="EC" id="5.2.1.8"/>
    </reaction>
</comment>
<keyword evidence="9" id="KW-1185">Reference proteome</keyword>
<feature type="signal peptide" evidence="6">
    <location>
        <begin position="1"/>
        <end position="21"/>
    </location>
</feature>
<evidence type="ECO:0000256" key="5">
    <source>
        <dbReference type="PROSITE-ProRule" id="PRU00277"/>
    </source>
</evidence>
<dbReference type="Pfam" id="PF00254">
    <property type="entry name" value="FKBP_C"/>
    <property type="match status" value="1"/>
</dbReference>
<keyword evidence="4 5" id="KW-0413">Isomerase</keyword>
<evidence type="ECO:0000256" key="4">
    <source>
        <dbReference type="ARBA" id="ARBA00023235"/>
    </source>
</evidence>
<sequence length="140" mass="14672">MKFAVWTALAALALAVSPVQSAKDLPGDAELGIKVVSRPESCDQESAAGDMVSVHYTGKLLKTGAKFDSSVDRNTPFEFKLGAGEVIEGWDQGVEGMCVGEKRQLTVPSGLGYGSNGFPPIIPGGATLVFDVELLAIEED</sequence>
<dbReference type="OrthoDB" id="1902587at2759"/>
<dbReference type="FunFam" id="3.10.50.40:FF:000006">
    <property type="entry name" value="Peptidyl-prolyl cis-trans isomerase"/>
    <property type="match status" value="1"/>
</dbReference>
<feature type="domain" description="PPIase FKBP-type" evidence="7">
    <location>
        <begin position="49"/>
        <end position="138"/>
    </location>
</feature>
<dbReference type="AlphaFoldDB" id="A0A8K1C428"/>
<evidence type="ECO:0000259" key="7">
    <source>
        <dbReference type="PROSITE" id="PS50059"/>
    </source>
</evidence>
<name>A0A8K1C428_PYTOL</name>
<dbReference type="PANTHER" id="PTHR45779:SF7">
    <property type="entry name" value="PEPTIDYLPROLYL ISOMERASE"/>
    <property type="match status" value="1"/>
</dbReference>
<dbReference type="GO" id="GO:0005783">
    <property type="term" value="C:endoplasmic reticulum"/>
    <property type="evidence" value="ECO:0007669"/>
    <property type="project" value="TreeGrafter"/>
</dbReference>
<dbReference type="InterPro" id="IPR046357">
    <property type="entry name" value="PPIase_dom_sf"/>
</dbReference>
<dbReference type="InterPro" id="IPR001179">
    <property type="entry name" value="PPIase_FKBP_dom"/>
</dbReference>